<protein>
    <recommendedName>
        <fullName evidence="6">Carboxylesterase type B domain-containing protein</fullName>
    </recommendedName>
</protein>
<dbReference type="Gene3D" id="3.40.50.1820">
    <property type="entry name" value="alpha/beta hydrolase"/>
    <property type="match status" value="1"/>
</dbReference>
<comment type="caution">
    <text evidence="7">The sequence shown here is derived from an EMBL/GenBank/DDBJ whole genome shotgun (WGS) entry which is preliminary data.</text>
</comment>
<feature type="transmembrane region" description="Helical" evidence="5">
    <location>
        <begin position="611"/>
        <end position="634"/>
    </location>
</feature>
<evidence type="ECO:0000256" key="1">
    <source>
        <dbReference type="ARBA" id="ARBA00005964"/>
    </source>
</evidence>
<proteinExistence type="inferred from homology"/>
<dbReference type="FunFam" id="3.40.50.1820:FF:000156">
    <property type="entry name" value="Neuroligin-4, Y-linked"/>
    <property type="match status" value="1"/>
</dbReference>
<dbReference type="InterPro" id="IPR051093">
    <property type="entry name" value="Neuroligin/BSAL"/>
</dbReference>
<evidence type="ECO:0000256" key="3">
    <source>
        <dbReference type="ARBA" id="ARBA00023180"/>
    </source>
</evidence>
<feature type="transmembrane region" description="Helical" evidence="5">
    <location>
        <begin position="228"/>
        <end position="246"/>
    </location>
</feature>
<keyword evidence="3" id="KW-0325">Glycoprotein</keyword>
<accession>A0ABD0YJK4</accession>
<organism evidence="7 8">
    <name type="scientific">Ranatra chinensis</name>
    <dbReference type="NCBI Taxonomy" id="642074"/>
    <lineage>
        <taxon>Eukaryota</taxon>
        <taxon>Metazoa</taxon>
        <taxon>Ecdysozoa</taxon>
        <taxon>Arthropoda</taxon>
        <taxon>Hexapoda</taxon>
        <taxon>Insecta</taxon>
        <taxon>Pterygota</taxon>
        <taxon>Neoptera</taxon>
        <taxon>Paraneoptera</taxon>
        <taxon>Hemiptera</taxon>
        <taxon>Heteroptera</taxon>
        <taxon>Panheteroptera</taxon>
        <taxon>Nepomorpha</taxon>
        <taxon>Nepidae</taxon>
        <taxon>Ranatrinae</taxon>
        <taxon>Ranatra</taxon>
    </lineage>
</organism>
<gene>
    <name evidence="7" type="ORF">AAG570_002353</name>
</gene>
<keyword evidence="2" id="KW-0732">Signal</keyword>
<keyword evidence="5" id="KW-0472">Membrane</keyword>
<dbReference type="InterPro" id="IPR019819">
    <property type="entry name" value="Carboxylesterase_B_CS"/>
</dbReference>
<evidence type="ECO:0000256" key="5">
    <source>
        <dbReference type="SAM" id="Phobius"/>
    </source>
</evidence>
<keyword evidence="8" id="KW-1185">Reference proteome</keyword>
<dbReference type="Pfam" id="PF00135">
    <property type="entry name" value="COesterase"/>
    <property type="match status" value="1"/>
</dbReference>
<keyword evidence="5" id="KW-0812">Transmembrane</keyword>
<dbReference type="InterPro" id="IPR002018">
    <property type="entry name" value="CarbesteraseB"/>
</dbReference>
<feature type="transmembrane region" description="Helical" evidence="5">
    <location>
        <begin position="578"/>
        <end position="596"/>
    </location>
</feature>
<evidence type="ECO:0000313" key="8">
    <source>
        <dbReference type="Proteomes" id="UP001558652"/>
    </source>
</evidence>
<dbReference type="PANTHER" id="PTHR43903">
    <property type="entry name" value="NEUROLIGIN"/>
    <property type="match status" value="1"/>
</dbReference>
<dbReference type="EMBL" id="JBFDAA010000012">
    <property type="protein sequence ID" value="KAL1123267.1"/>
    <property type="molecule type" value="Genomic_DNA"/>
</dbReference>
<feature type="compositionally biased region" description="Basic and acidic residues" evidence="4">
    <location>
        <begin position="12"/>
        <end position="25"/>
    </location>
</feature>
<dbReference type="Proteomes" id="UP001558652">
    <property type="component" value="Unassembled WGS sequence"/>
</dbReference>
<feature type="region of interest" description="Disordered" evidence="4">
    <location>
        <begin position="692"/>
        <end position="755"/>
    </location>
</feature>
<dbReference type="AlphaFoldDB" id="A0ABD0YJK4"/>
<feature type="compositionally biased region" description="Polar residues" evidence="4">
    <location>
        <begin position="698"/>
        <end position="723"/>
    </location>
</feature>
<evidence type="ECO:0000256" key="4">
    <source>
        <dbReference type="SAM" id="MobiDB-lite"/>
    </source>
</evidence>
<evidence type="ECO:0000313" key="7">
    <source>
        <dbReference type="EMBL" id="KAL1123267.1"/>
    </source>
</evidence>
<evidence type="ECO:0000256" key="2">
    <source>
        <dbReference type="ARBA" id="ARBA00022729"/>
    </source>
</evidence>
<reference evidence="7 8" key="1">
    <citation type="submission" date="2024-07" db="EMBL/GenBank/DDBJ databases">
        <title>Chromosome-level genome assembly of the water stick insect Ranatra chinensis (Heteroptera: Nepidae).</title>
        <authorList>
            <person name="Liu X."/>
        </authorList>
    </citation>
    <scope>NUCLEOTIDE SEQUENCE [LARGE SCALE GENOMIC DNA]</scope>
    <source>
        <strain evidence="7">Cailab_2021Rc</strain>
        <tissue evidence="7">Muscle</tissue>
    </source>
</reference>
<dbReference type="InterPro" id="IPR029058">
    <property type="entry name" value="AB_hydrolase_fold"/>
</dbReference>
<dbReference type="SUPFAM" id="SSF53474">
    <property type="entry name" value="alpha/beta-Hydrolases"/>
    <property type="match status" value="1"/>
</dbReference>
<keyword evidence="5" id="KW-1133">Transmembrane helix</keyword>
<feature type="region of interest" description="Disordered" evidence="4">
    <location>
        <begin position="1"/>
        <end position="25"/>
    </location>
</feature>
<feature type="domain" description="Carboxylesterase type B" evidence="6">
    <location>
        <begin position="66"/>
        <end position="580"/>
    </location>
</feature>
<name>A0ABD0YJK4_9HEMI</name>
<comment type="similarity">
    <text evidence="1">Belongs to the type-B carboxylesterase/lipase family.</text>
</comment>
<dbReference type="PROSITE" id="PS00941">
    <property type="entry name" value="CARBOXYLESTERASE_B_2"/>
    <property type="match status" value="1"/>
</dbReference>
<sequence>MPGILGGWRADLQGKQRPDSPRQEVDRDVIVTTSFGQVQGFRVNLYDNPLPEQGYRPWLTPVERIQAQVTVFLGIPYALPPTNEARFKPPRAHPGWQMVQAVDFGPACPQPVRFTGATKGIRDMHEDCLYLNIYTPSTSSGLAQPYPVIVYIHGGEFYHGASNLFPGHVMAAFYNVVVVTLNYRLGALGFLSTGDVNSPGNYGILDQAMALQWIYSNIQFFNGDRNSITLLGGAGAGGASAGLLMLNPRTRNIVTKSGSALADWALILDRYRAQNTSRVFGQQVGCSIESSYKLVDCIKRGRNFYELGNAEFQPEVGTFPWGPVLDKGFTVPEDNWYEGWKQEDWFFTNSTPEEQIRNKQFNSGLSYMTGVTTQEAAFLISTNETLSPYFEVDEEWFNQKIKEMVLRYNYTLNPDGIYRAMKYRYTYWPDPKNTTHVREQYIDMMSDFLYRAPTDHMIKLLVEQNIPVYSYVMNTTVEALRLPEWRKYPHNIEHLLLTGAPFMDPGRIEKMAWTDNDRNMSHFFMKAVTDFARFGNPSHTQILGLHFEMARLGDLRYLNLNTTFNSTIMQNYRQTESAFWTWYLPTVIGILVPTYPPSTEFWWEPKEPLQIAFWTVSGTNLLLIVLVVIFCILWRNAKRNHDRYYSRDILMMRDDPDRGIENRSESSIGGNVHEYRDTPTPVPLQPMIKKYQSEPRKSVSTPSLRIGGSNSSLKEMAVSSSPNGGLGVQRSKTPPPKGLMARKTIISDGVPMTDV</sequence>
<evidence type="ECO:0000259" key="6">
    <source>
        <dbReference type="Pfam" id="PF00135"/>
    </source>
</evidence>